<protein>
    <submittedName>
        <fullName evidence="3">Membrane protein</fullName>
    </submittedName>
</protein>
<gene>
    <name evidence="3" type="ORF">VITFI_CDS1880</name>
</gene>
<keyword evidence="4" id="KW-1185">Reference proteome</keyword>
<evidence type="ECO:0000256" key="1">
    <source>
        <dbReference type="SAM" id="Phobius"/>
    </source>
</evidence>
<evidence type="ECO:0000313" key="3">
    <source>
        <dbReference type="EMBL" id="ASM77658.1"/>
    </source>
</evidence>
<proteinExistence type="predicted"/>
<dbReference type="OrthoDB" id="7029611at2"/>
<feature type="transmembrane region" description="Helical" evidence="1">
    <location>
        <begin position="122"/>
        <end position="145"/>
    </location>
</feature>
<dbReference type="RefSeq" id="WP_089416717.1">
    <property type="nucleotide sequence ID" value="NZ_CP022423.1"/>
</dbReference>
<feature type="transmembrane region" description="Helical" evidence="1">
    <location>
        <begin position="82"/>
        <end position="110"/>
    </location>
</feature>
<evidence type="ECO:0000313" key="4">
    <source>
        <dbReference type="Proteomes" id="UP000199729"/>
    </source>
</evidence>
<feature type="transmembrane region" description="Helical" evidence="1">
    <location>
        <begin position="12"/>
        <end position="32"/>
    </location>
</feature>
<dbReference type="Pfam" id="PF07331">
    <property type="entry name" value="TctB"/>
    <property type="match status" value="1"/>
</dbReference>
<feature type="transmembrane region" description="Helical" evidence="1">
    <location>
        <begin position="44"/>
        <end position="62"/>
    </location>
</feature>
<dbReference type="EMBL" id="CP022423">
    <property type="protein sequence ID" value="ASM77658.1"/>
    <property type="molecule type" value="Genomic_DNA"/>
</dbReference>
<dbReference type="AlphaFoldDB" id="A0A221KF52"/>
<dbReference type="Proteomes" id="UP000199729">
    <property type="component" value="Chromosome"/>
</dbReference>
<feature type="domain" description="DUF1468" evidence="2">
    <location>
        <begin position="10"/>
        <end position="146"/>
    </location>
</feature>
<keyword evidence="1" id="KW-0472">Membrane</keyword>
<dbReference type="InterPro" id="IPR009936">
    <property type="entry name" value="DUF1468"/>
</dbReference>
<organism evidence="3 4">
    <name type="scientific">Vitreoscilla filiformis</name>
    <dbReference type="NCBI Taxonomy" id="63"/>
    <lineage>
        <taxon>Bacteria</taxon>
        <taxon>Pseudomonadati</taxon>
        <taxon>Pseudomonadota</taxon>
        <taxon>Betaproteobacteria</taxon>
        <taxon>Neisseriales</taxon>
        <taxon>Neisseriaceae</taxon>
        <taxon>Vitreoscilla</taxon>
    </lineage>
</organism>
<keyword evidence="1" id="KW-1133">Transmembrane helix</keyword>
<name>A0A221KF52_VITFI</name>
<evidence type="ECO:0000259" key="2">
    <source>
        <dbReference type="Pfam" id="PF07331"/>
    </source>
</evidence>
<reference evidence="3 4" key="1">
    <citation type="submission" date="2017-07" db="EMBL/GenBank/DDBJ databases">
        <title>Complete Genome Sequence of the cosmetic ferment Vitreoscilla filiformis (ATCC15551).</title>
        <authorList>
            <person name="Contreras S."/>
            <person name="Sagory-Zalkind P."/>
            <person name="Blanquart H."/>
            <person name="Iltis A."/>
            <person name="Morand S.C."/>
        </authorList>
    </citation>
    <scope>NUCLEOTIDE SEQUENCE [LARGE SCALE GENOMIC DNA]</scope>
    <source>
        <strain evidence="3 4">ATCC 15551</strain>
    </source>
</reference>
<dbReference type="KEGG" id="vff:VITFI_CDS1880"/>
<accession>A0A221KF52</accession>
<keyword evidence="1" id="KW-0812">Transmembrane</keyword>
<sequence>MRIKSQKDFWSGVMFMLVGGAFAWGASSYAFGSSARPGPGYFPLGLGVLLALLGLVITIKALTLDTSDGEPLGPFAWRPLWVVLGAVLVFGIVLPRGGLVVALPLLVLISSWASEEFSWRSALLNAGVLTLLSYLVFVVGLKLTIPVLPALSQPL</sequence>